<dbReference type="Proteomes" id="UP001049176">
    <property type="component" value="Chromosome 2"/>
</dbReference>
<feature type="region of interest" description="Disordered" evidence="1">
    <location>
        <begin position="75"/>
        <end position="97"/>
    </location>
</feature>
<keyword evidence="3" id="KW-1185">Reference proteome</keyword>
<reference evidence="2" key="1">
    <citation type="journal article" date="2021" name="Genome Biol. Evol.">
        <title>The assembled and annotated genome of the fairy-ring fungus Marasmius oreades.</title>
        <authorList>
            <person name="Hiltunen M."/>
            <person name="Ament-Velasquez S.L."/>
            <person name="Johannesson H."/>
        </authorList>
    </citation>
    <scope>NUCLEOTIDE SEQUENCE</scope>
    <source>
        <strain evidence="2">03SP1</strain>
    </source>
</reference>
<name>A0A9P7UX87_9AGAR</name>
<feature type="compositionally biased region" description="Low complexity" evidence="1">
    <location>
        <begin position="81"/>
        <end position="97"/>
    </location>
</feature>
<accession>A0A9P7UX87</accession>
<feature type="compositionally biased region" description="Basic and acidic residues" evidence="1">
    <location>
        <begin position="136"/>
        <end position="155"/>
    </location>
</feature>
<protein>
    <submittedName>
        <fullName evidence="2">Uncharacterized protein</fullName>
    </submittedName>
</protein>
<evidence type="ECO:0000313" key="3">
    <source>
        <dbReference type="Proteomes" id="UP001049176"/>
    </source>
</evidence>
<dbReference type="EMBL" id="CM032182">
    <property type="protein sequence ID" value="KAG7096339.1"/>
    <property type="molecule type" value="Genomic_DNA"/>
</dbReference>
<dbReference type="RefSeq" id="XP_043012809.1">
    <property type="nucleotide sequence ID" value="XM_043148217.1"/>
</dbReference>
<sequence>MSISPPIPDPHSHPSYPSSPAITPPCHNHNRSNSQNLTSGLFHFASTGGISSEFREREFVSGRRPSMPTLSLIWDTTCEGSSSQTPPTVSSPQSSMVTFIAATTEPLADTLNEKTSGRASMTVSSLGSSSSSRRKKELESEKEKDKAKKEREKAK</sequence>
<organism evidence="2 3">
    <name type="scientific">Marasmius oreades</name>
    <name type="common">fairy-ring Marasmius</name>
    <dbReference type="NCBI Taxonomy" id="181124"/>
    <lineage>
        <taxon>Eukaryota</taxon>
        <taxon>Fungi</taxon>
        <taxon>Dikarya</taxon>
        <taxon>Basidiomycota</taxon>
        <taxon>Agaricomycotina</taxon>
        <taxon>Agaricomycetes</taxon>
        <taxon>Agaricomycetidae</taxon>
        <taxon>Agaricales</taxon>
        <taxon>Marasmiineae</taxon>
        <taxon>Marasmiaceae</taxon>
        <taxon>Marasmius</taxon>
    </lineage>
</organism>
<dbReference type="OrthoDB" id="3130969at2759"/>
<comment type="caution">
    <text evidence="2">The sequence shown here is derived from an EMBL/GenBank/DDBJ whole genome shotgun (WGS) entry which is preliminary data.</text>
</comment>
<feature type="region of interest" description="Disordered" evidence="1">
    <location>
        <begin position="1"/>
        <end position="39"/>
    </location>
</feature>
<evidence type="ECO:0000256" key="1">
    <source>
        <dbReference type="SAM" id="MobiDB-lite"/>
    </source>
</evidence>
<proteinExistence type="predicted"/>
<feature type="region of interest" description="Disordered" evidence="1">
    <location>
        <begin position="111"/>
        <end position="155"/>
    </location>
</feature>
<dbReference type="KEGG" id="more:E1B28_003783"/>
<evidence type="ECO:0000313" key="2">
    <source>
        <dbReference type="EMBL" id="KAG7096339.1"/>
    </source>
</evidence>
<dbReference type="GeneID" id="66072859"/>
<dbReference type="AlphaFoldDB" id="A0A9P7UX87"/>
<gene>
    <name evidence="2" type="ORF">E1B28_003783</name>
</gene>